<feature type="compositionally biased region" description="Basic and acidic residues" evidence="1">
    <location>
        <begin position="55"/>
        <end position="64"/>
    </location>
</feature>
<gene>
    <name evidence="3" type="ORF">SEMRO_1036_G234070.1</name>
</gene>
<dbReference type="Pfam" id="PF00270">
    <property type="entry name" value="DEAD"/>
    <property type="match status" value="1"/>
</dbReference>
<comment type="caution">
    <text evidence="3">The sequence shown here is derived from an EMBL/GenBank/DDBJ whole genome shotgun (WGS) entry which is preliminary data.</text>
</comment>
<feature type="domain" description="Helicase ATP-binding" evidence="2">
    <location>
        <begin position="992"/>
        <end position="1162"/>
    </location>
</feature>
<sequence>MSSRRRVIKKTRDSDDGFEWGGDEELSENHEGSDFEEEEPVKPTKKKRPVPTRSSTRERKKYVADSEEDEDLDEATKPEPTKKKKKKTKKAITEANEDENNVKMPVKLTGKRKKSPQKIQESEPPAKKRSRNVKEDGSGADTDEAKRLTKKHFNGTITVAITGAREGDMVEGCAADTQNVVLRVEQGTISAPAGIRRSVEAHEGRDAVVQMMAKQFGMSVSQANMRYNDCPVIENVRNSQPLGQACTHSDTTCDCEPAARFVILNQGVWQNFAEEHGHGEQLKEMVQRGLVVCYKDILRTMQTPGQPGGKTLILRPKLFKICVGPVTVDETTLKDKNKIVDASAWITAGDNGAPPETKVWEIDQTLFRLPVSARSAPTKDELGALILKSLQGLIPERSLSELLVQSCIDALRALTVGGLKSLLQKVIRFHAEQVDCSLVMGPEAPPLPVALVAATSAGLLFTEAGNFSPELQLYTRGCTSALKRMAVILVEDSWVHEAESSVLGLLALALATQRMAEYHPPQSVVVETMRLAAKAALSPCLIAWRKQVAPKNPKTVSVDKAGIRALKQSAVLLRIVKSFPGDMDMMDSVAGLAKTKGCLTLTRCLPANRLSVMPLFHCVDQHTYRGVGHVGPSGPTFTKKFQTIFGSTTGFNPRHASSEGFEAKAAVKETRFAQRCVARFAFHVPLATIPAQPETVTFQLSLDSGTLAAAAGPIPVKIKIGKATREVLVILGVRCPEDEVVMMKPARATRDLFGSLTDEQRANAIAEARKQTITARSPVLKSAKTISFRDGCWQLDEKPWNPQEGRTLVVPLVEEPVWASVDGDGVASALRSDAALEESLTKKAPAGLVPAAETLIGKLAASAGDAVTLRAISMLRQQYVKVTLPTPALDGGLGSDQLVAYKGDWEVFRLLALVARFAPGALRPGIPPNFAVVDANLLRLVERWMIRGMRAKDEQVLTTNKWANNPLWRGMASAEQKLMEHQRCAVESMKRRDREAGSSNHYLIMDTGVGKTVTSLCYLYRWLLHHGQNVTKVIWVTPKGTVDNLIKQLQMTWSAPVWKVPRLSTAKKPKPGDGDRLILKDYHINVIHADHLRGMIDFGLTELAPASVIVFDEVDELYAPTLRTSAARRLAQLCAKFVAQTATPMRRNESQLMAWLSDTCSFPVDVRNLLVAASGMVSIQLELGIASKEELNLVPMSDTVRKSLRELLVKRRWLPMAQLVQQHTNAAMVEQAVKLAVEDRKKHRDGGVLMVADTKDHAEKLIAACNARGKVRAGGFDTLEASNAAEYGIVVVPKDKDRGYNSAVRLGSMVTGVYAGNGASRHQMRGRLRRLGQKRKVVHFHTVVMENSLLHLLHIRHDAVDSMNISLQELGDKFSADVLMALDRSER</sequence>
<dbReference type="GO" id="GO:0003676">
    <property type="term" value="F:nucleic acid binding"/>
    <property type="evidence" value="ECO:0007669"/>
    <property type="project" value="InterPro"/>
</dbReference>
<accession>A0A9N8EJ29</accession>
<feature type="region of interest" description="Disordered" evidence="1">
    <location>
        <begin position="1"/>
        <end position="148"/>
    </location>
</feature>
<dbReference type="GO" id="GO:0005524">
    <property type="term" value="F:ATP binding"/>
    <property type="evidence" value="ECO:0007669"/>
    <property type="project" value="InterPro"/>
</dbReference>
<feature type="compositionally biased region" description="Basic and acidic residues" evidence="1">
    <location>
        <begin position="120"/>
        <end position="147"/>
    </location>
</feature>
<evidence type="ECO:0000313" key="3">
    <source>
        <dbReference type="EMBL" id="CAB9519679.1"/>
    </source>
</evidence>
<feature type="compositionally biased region" description="Acidic residues" evidence="1">
    <location>
        <begin position="16"/>
        <end position="26"/>
    </location>
</feature>
<organism evidence="3 4">
    <name type="scientific">Seminavis robusta</name>
    <dbReference type="NCBI Taxonomy" id="568900"/>
    <lineage>
        <taxon>Eukaryota</taxon>
        <taxon>Sar</taxon>
        <taxon>Stramenopiles</taxon>
        <taxon>Ochrophyta</taxon>
        <taxon>Bacillariophyta</taxon>
        <taxon>Bacillariophyceae</taxon>
        <taxon>Bacillariophycidae</taxon>
        <taxon>Naviculales</taxon>
        <taxon>Naviculaceae</taxon>
        <taxon>Seminavis</taxon>
    </lineage>
</organism>
<evidence type="ECO:0000256" key="1">
    <source>
        <dbReference type="SAM" id="MobiDB-lite"/>
    </source>
</evidence>
<keyword evidence="4" id="KW-1185">Reference proteome</keyword>
<evidence type="ECO:0000259" key="2">
    <source>
        <dbReference type="PROSITE" id="PS51192"/>
    </source>
</evidence>
<dbReference type="PROSITE" id="PS51192">
    <property type="entry name" value="HELICASE_ATP_BIND_1"/>
    <property type="match status" value="1"/>
</dbReference>
<dbReference type="Gene3D" id="3.40.50.300">
    <property type="entry name" value="P-loop containing nucleotide triphosphate hydrolases"/>
    <property type="match status" value="1"/>
</dbReference>
<proteinExistence type="predicted"/>
<reference evidence="3" key="1">
    <citation type="submission" date="2020-06" db="EMBL/GenBank/DDBJ databases">
        <authorList>
            <consortium name="Plant Systems Biology data submission"/>
        </authorList>
    </citation>
    <scope>NUCLEOTIDE SEQUENCE</scope>
    <source>
        <strain evidence="3">D6</strain>
    </source>
</reference>
<dbReference type="OrthoDB" id="2145528at2759"/>
<dbReference type="InterPro" id="IPR014001">
    <property type="entry name" value="Helicase_ATP-bd"/>
</dbReference>
<name>A0A9N8EJ29_9STRA</name>
<evidence type="ECO:0000313" key="4">
    <source>
        <dbReference type="Proteomes" id="UP001153069"/>
    </source>
</evidence>
<dbReference type="InterPro" id="IPR011545">
    <property type="entry name" value="DEAD/DEAH_box_helicase_dom"/>
</dbReference>
<dbReference type="Proteomes" id="UP001153069">
    <property type="component" value="Unassembled WGS sequence"/>
</dbReference>
<dbReference type="InterPro" id="IPR027417">
    <property type="entry name" value="P-loop_NTPase"/>
</dbReference>
<protein>
    <recommendedName>
        <fullName evidence="2">Helicase ATP-binding domain-containing protein</fullName>
    </recommendedName>
</protein>
<dbReference type="SMART" id="SM00487">
    <property type="entry name" value="DEXDc"/>
    <property type="match status" value="1"/>
</dbReference>
<dbReference type="SUPFAM" id="SSF52540">
    <property type="entry name" value="P-loop containing nucleoside triphosphate hydrolases"/>
    <property type="match status" value="1"/>
</dbReference>
<dbReference type="EMBL" id="CAICTM010001034">
    <property type="protein sequence ID" value="CAB9519679.1"/>
    <property type="molecule type" value="Genomic_DNA"/>
</dbReference>